<dbReference type="SUPFAM" id="SSF51735">
    <property type="entry name" value="NAD(P)-binding Rossmann-fold domains"/>
    <property type="match status" value="1"/>
</dbReference>
<reference evidence="4 5" key="1">
    <citation type="journal article" date="2014" name="Genome Announc.">
        <title>Draft Genome Sequence of Amycolatopsis lurida NRRL 2430, Producer of the Glycopeptide Family Antibiotic Ristocetin.</title>
        <authorList>
            <person name="Kwun M.J."/>
            <person name="Hong H.J."/>
        </authorList>
    </citation>
    <scope>NUCLEOTIDE SEQUENCE [LARGE SCALE GENOMIC DNA]</scope>
    <source>
        <strain evidence="4 5">NRRL 2430</strain>
    </source>
</reference>
<dbReference type="PRINTS" id="PR01397">
    <property type="entry name" value="DHBDHDRGNASE"/>
</dbReference>
<comment type="caution">
    <text evidence="4">The sequence shown here is derived from an EMBL/GenBank/DDBJ whole genome shotgun (WGS) entry which is preliminary data.</text>
</comment>
<dbReference type="InterPro" id="IPR003560">
    <property type="entry name" value="DHB_DH"/>
</dbReference>
<dbReference type="InterPro" id="IPR036291">
    <property type="entry name" value="NAD(P)-bd_dom_sf"/>
</dbReference>
<dbReference type="Proteomes" id="UP000256220">
    <property type="component" value="Unassembled WGS sequence"/>
</dbReference>
<protein>
    <recommendedName>
        <fullName evidence="6">Short-chain dehydrogenase</fullName>
    </recommendedName>
</protein>
<gene>
    <name evidence="4" type="ORF">BB31_04810</name>
</gene>
<evidence type="ECO:0000256" key="3">
    <source>
        <dbReference type="ARBA" id="ARBA00023002"/>
    </source>
</evidence>
<sequence>MMRAAAAEVEAELGRADLLFNNAGVMPAAPIDELATDDWQRMIDVNMTGLMNAIGAFMPHLVASAAERASRTW</sequence>
<dbReference type="GO" id="GO:0008667">
    <property type="term" value="F:2,3-dihydro-2,3-dihydroxybenzoate dehydrogenase activity"/>
    <property type="evidence" value="ECO:0007669"/>
    <property type="project" value="InterPro"/>
</dbReference>
<evidence type="ECO:0008006" key="6">
    <source>
        <dbReference type="Google" id="ProtNLM"/>
    </source>
</evidence>
<organism evidence="4 5">
    <name type="scientific">Amycolatopsis lurida NRRL 2430</name>
    <dbReference type="NCBI Taxonomy" id="1460371"/>
    <lineage>
        <taxon>Bacteria</taxon>
        <taxon>Bacillati</taxon>
        <taxon>Actinomycetota</taxon>
        <taxon>Actinomycetes</taxon>
        <taxon>Pseudonocardiales</taxon>
        <taxon>Pseudonocardiaceae</taxon>
        <taxon>Amycolatopsis</taxon>
    </lineage>
</organism>
<dbReference type="PANTHER" id="PTHR43391">
    <property type="entry name" value="RETINOL DEHYDROGENASE-RELATED"/>
    <property type="match status" value="1"/>
</dbReference>
<proteinExistence type="inferred from homology"/>
<accession>A0A2P2FZX8</accession>
<dbReference type="InterPro" id="IPR002347">
    <property type="entry name" value="SDR_fam"/>
</dbReference>
<keyword evidence="2" id="KW-0521">NADP</keyword>
<dbReference type="AlphaFoldDB" id="A0A2P2FZX8"/>
<keyword evidence="3" id="KW-0560">Oxidoreductase</keyword>
<dbReference type="GO" id="GO:0019290">
    <property type="term" value="P:siderophore biosynthetic process"/>
    <property type="evidence" value="ECO:0007669"/>
    <property type="project" value="InterPro"/>
</dbReference>
<evidence type="ECO:0000256" key="1">
    <source>
        <dbReference type="ARBA" id="ARBA00006484"/>
    </source>
</evidence>
<evidence type="ECO:0000313" key="5">
    <source>
        <dbReference type="Proteomes" id="UP000256220"/>
    </source>
</evidence>
<dbReference type="PANTHER" id="PTHR43391:SF14">
    <property type="entry name" value="DEHYDROGENASE_REDUCTASE SDR FAMILY PROTEIN 7-LIKE"/>
    <property type="match status" value="1"/>
</dbReference>
<evidence type="ECO:0000256" key="2">
    <source>
        <dbReference type="ARBA" id="ARBA00022857"/>
    </source>
</evidence>
<dbReference type="Pfam" id="PF00106">
    <property type="entry name" value="adh_short"/>
    <property type="match status" value="1"/>
</dbReference>
<dbReference type="Gene3D" id="3.40.50.720">
    <property type="entry name" value="NAD(P)-binding Rossmann-like Domain"/>
    <property type="match status" value="1"/>
</dbReference>
<comment type="similarity">
    <text evidence="1">Belongs to the short-chain dehydrogenases/reductases (SDR) family.</text>
</comment>
<dbReference type="EMBL" id="JFBM01000003">
    <property type="protein sequence ID" value="KFU82281.1"/>
    <property type="molecule type" value="Genomic_DNA"/>
</dbReference>
<evidence type="ECO:0000313" key="4">
    <source>
        <dbReference type="EMBL" id="KFU82281.1"/>
    </source>
</evidence>
<keyword evidence="5" id="KW-1185">Reference proteome</keyword>
<name>A0A2P2FZX8_AMYLU</name>